<dbReference type="EMBL" id="JAKKPZ010000004">
    <property type="protein sequence ID" value="KAI1722031.1"/>
    <property type="molecule type" value="Genomic_DNA"/>
</dbReference>
<comment type="caution">
    <text evidence="3">The sequence shown here is derived from an EMBL/GenBank/DDBJ whole genome shotgun (WGS) entry which is preliminary data.</text>
</comment>
<dbReference type="GO" id="GO:0005737">
    <property type="term" value="C:cytoplasm"/>
    <property type="evidence" value="ECO:0007669"/>
    <property type="project" value="TreeGrafter"/>
</dbReference>
<protein>
    <submittedName>
        <fullName evidence="3">RanBP1 domain-containing protein</fullName>
    </submittedName>
</protein>
<feature type="region of interest" description="Disordered" evidence="1">
    <location>
        <begin position="79"/>
        <end position="263"/>
    </location>
</feature>
<feature type="compositionally biased region" description="Polar residues" evidence="1">
    <location>
        <begin position="222"/>
        <end position="231"/>
    </location>
</feature>
<dbReference type="CDD" id="cd00835">
    <property type="entry name" value="RanBD_family"/>
    <property type="match status" value="1"/>
</dbReference>
<dbReference type="SUPFAM" id="SSF50729">
    <property type="entry name" value="PH domain-like"/>
    <property type="match status" value="1"/>
</dbReference>
<dbReference type="GO" id="GO:0005096">
    <property type="term" value="F:GTPase activator activity"/>
    <property type="evidence" value="ECO:0007669"/>
    <property type="project" value="TreeGrafter"/>
</dbReference>
<dbReference type="PANTHER" id="PTHR23138:SF87">
    <property type="entry name" value="E3 SUMO-PROTEIN LIGASE RANBP2"/>
    <property type="match status" value="1"/>
</dbReference>
<gene>
    <name evidence="3" type="ORF">DdX_04326</name>
</gene>
<evidence type="ECO:0000256" key="1">
    <source>
        <dbReference type="SAM" id="MobiDB-lite"/>
    </source>
</evidence>
<feature type="compositionally biased region" description="Basic and acidic residues" evidence="1">
    <location>
        <begin position="112"/>
        <end position="124"/>
    </location>
</feature>
<dbReference type="Pfam" id="PF00638">
    <property type="entry name" value="Ran_BP1"/>
    <property type="match status" value="1"/>
</dbReference>
<evidence type="ECO:0000259" key="2">
    <source>
        <dbReference type="PROSITE" id="PS50196"/>
    </source>
</evidence>
<dbReference type="PANTHER" id="PTHR23138">
    <property type="entry name" value="RAN BINDING PROTEIN"/>
    <property type="match status" value="1"/>
</dbReference>
<organism evidence="3 4">
    <name type="scientific">Ditylenchus destructor</name>
    <dbReference type="NCBI Taxonomy" id="166010"/>
    <lineage>
        <taxon>Eukaryota</taxon>
        <taxon>Metazoa</taxon>
        <taxon>Ecdysozoa</taxon>
        <taxon>Nematoda</taxon>
        <taxon>Chromadorea</taxon>
        <taxon>Rhabditida</taxon>
        <taxon>Tylenchina</taxon>
        <taxon>Tylenchomorpha</taxon>
        <taxon>Sphaerularioidea</taxon>
        <taxon>Anguinidae</taxon>
        <taxon>Anguininae</taxon>
        <taxon>Ditylenchus</taxon>
    </lineage>
</organism>
<dbReference type="PROSITE" id="PS50196">
    <property type="entry name" value="RANBD1"/>
    <property type="match status" value="1"/>
</dbReference>
<dbReference type="AlphaFoldDB" id="A0AAD4RAX5"/>
<proteinExistence type="predicted"/>
<evidence type="ECO:0000313" key="4">
    <source>
        <dbReference type="Proteomes" id="UP001201812"/>
    </source>
</evidence>
<feature type="compositionally biased region" description="Polar residues" evidence="1">
    <location>
        <begin position="126"/>
        <end position="135"/>
    </location>
</feature>
<feature type="compositionally biased region" description="Basic and acidic residues" evidence="1">
    <location>
        <begin position="192"/>
        <end position="204"/>
    </location>
</feature>
<dbReference type="InterPro" id="IPR045255">
    <property type="entry name" value="RanBP1-like"/>
</dbReference>
<dbReference type="GO" id="GO:0005643">
    <property type="term" value="C:nuclear pore"/>
    <property type="evidence" value="ECO:0007669"/>
    <property type="project" value="TreeGrafter"/>
</dbReference>
<feature type="compositionally biased region" description="Polar residues" evidence="1">
    <location>
        <begin position="166"/>
        <end position="175"/>
    </location>
</feature>
<dbReference type="SMART" id="SM00160">
    <property type="entry name" value="RanBD"/>
    <property type="match status" value="1"/>
</dbReference>
<feature type="compositionally biased region" description="Polar residues" evidence="1">
    <location>
        <begin position="86"/>
        <end position="95"/>
    </location>
</feature>
<dbReference type="InterPro" id="IPR011993">
    <property type="entry name" value="PH-like_dom_sf"/>
</dbReference>
<sequence length="416" mass="45820">MARATGNVPMNVPEIEDLLQSHNSLIMSMLKSFNESTQTLNKNLASVVGELRQLKLQVNELAAGPLKFVPQALVKPDTGAKKEPSLFQQKQSNVTEGAETKPSGSFSFISRTLEKPDTGAKKEPSLFQQKQSNVTEGAETKPSGSFSFISRTLEKPDTGAKKEPSLFQQKQSNVTEGAETKPSGSFSFISRTLEKPDTGAKKEPSLFQQKQSNVTVGAETKPSGSFSFTSRTLEKPDTGAKKESSPFQVKQSNAAEGAEEDEDKVEEYVPNAYFEPVIPLPELVEIKTGEENEITLLTARCKLFRFDKQTKEYKERGVGEIKLLDDQPNGKSRVVMRRDQTLKICANFPIFKSLKMTQKSGQPTVYTWACKDFSDPDFPDGVDEVFSARFKDAQIAVGFADNVNEAAQKSGLLTNC</sequence>
<feature type="domain" description="RanBD1" evidence="2">
    <location>
        <begin position="273"/>
        <end position="409"/>
    </location>
</feature>
<dbReference type="Gene3D" id="2.30.29.30">
    <property type="entry name" value="Pleckstrin-homology domain (PH domain)/Phosphotyrosine-binding domain (PTB)"/>
    <property type="match status" value="1"/>
</dbReference>
<name>A0AAD4RAX5_9BILA</name>
<dbReference type="InterPro" id="IPR000156">
    <property type="entry name" value="Ran_bind_dom"/>
</dbReference>
<accession>A0AAD4RAX5</accession>
<evidence type="ECO:0000313" key="3">
    <source>
        <dbReference type="EMBL" id="KAI1722031.1"/>
    </source>
</evidence>
<dbReference type="Proteomes" id="UP001201812">
    <property type="component" value="Unassembled WGS sequence"/>
</dbReference>
<feature type="compositionally biased region" description="Polar residues" evidence="1">
    <location>
        <begin position="206"/>
        <end position="215"/>
    </location>
</feature>
<keyword evidence="4" id="KW-1185">Reference proteome</keyword>
<feature type="compositionally biased region" description="Basic and acidic residues" evidence="1">
    <location>
        <begin position="152"/>
        <end position="164"/>
    </location>
</feature>
<feature type="compositionally biased region" description="Basic and acidic residues" evidence="1">
    <location>
        <begin position="232"/>
        <end position="244"/>
    </location>
</feature>
<reference evidence="3" key="1">
    <citation type="submission" date="2022-01" db="EMBL/GenBank/DDBJ databases">
        <title>Genome Sequence Resource for Two Populations of Ditylenchus destructor, the Migratory Endoparasitic Phytonematode.</title>
        <authorList>
            <person name="Zhang H."/>
            <person name="Lin R."/>
            <person name="Xie B."/>
        </authorList>
    </citation>
    <scope>NUCLEOTIDE SEQUENCE</scope>
    <source>
        <strain evidence="3">BazhouSP</strain>
    </source>
</reference>